<protein>
    <submittedName>
        <fullName evidence="2">Uncharacterized protein</fullName>
    </submittedName>
</protein>
<proteinExistence type="predicted"/>
<comment type="caution">
    <text evidence="2">The sequence shown here is derived from an EMBL/GenBank/DDBJ whole genome shotgun (WGS) entry which is preliminary data.</text>
</comment>
<evidence type="ECO:0000256" key="1">
    <source>
        <dbReference type="SAM" id="MobiDB-lite"/>
    </source>
</evidence>
<gene>
    <name evidence="2" type="ORF">K3769_18460</name>
</gene>
<name>A0ABT3V441_9ACTN</name>
<keyword evidence="3" id="KW-1185">Reference proteome</keyword>
<evidence type="ECO:0000313" key="2">
    <source>
        <dbReference type="EMBL" id="MCX4234732.1"/>
    </source>
</evidence>
<dbReference type="RefSeq" id="WP_267027503.1">
    <property type="nucleotide sequence ID" value="NZ_JAIFZO010000002.1"/>
</dbReference>
<sequence length="129" mass="14059">MQLSGMDTTGRKDQKKWGKTAVDPTVPAGENGLTDCTHPFASFGKATKGKTVTIAGVPTISLIVTDKTDKTDKADEDATWTFHVATEGEPYIYRVVYKSPDLRNVTSFSAFDTPFNVEPPKTDVIDLTD</sequence>
<dbReference type="Proteomes" id="UP001165590">
    <property type="component" value="Unassembled WGS sequence"/>
</dbReference>
<organism evidence="2 3">
    <name type="scientific">Streptomyces ortus</name>
    <dbReference type="NCBI Taxonomy" id="2867268"/>
    <lineage>
        <taxon>Bacteria</taxon>
        <taxon>Bacillati</taxon>
        <taxon>Actinomycetota</taxon>
        <taxon>Actinomycetes</taxon>
        <taxon>Kitasatosporales</taxon>
        <taxon>Streptomycetaceae</taxon>
        <taxon>Streptomyces</taxon>
    </lineage>
</organism>
<accession>A0ABT3V441</accession>
<feature type="region of interest" description="Disordered" evidence="1">
    <location>
        <begin position="1"/>
        <end position="34"/>
    </location>
</feature>
<dbReference type="EMBL" id="JAIFZO010000002">
    <property type="protein sequence ID" value="MCX4234732.1"/>
    <property type="molecule type" value="Genomic_DNA"/>
</dbReference>
<evidence type="ECO:0000313" key="3">
    <source>
        <dbReference type="Proteomes" id="UP001165590"/>
    </source>
</evidence>
<reference evidence="2" key="1">
    <citation type="journal article" date="2022" name="bioRxiv">
        <title>Discovery and biosynthetic assessment of Streptomyces ortus sp nov. isolated from a deep-sea sponge.</title>
        <authorList>
            <person name="Williams S.E."/>
        </authorList>
    </citation>
    <scope>NUCLEOTIDE SEQUENCE</scope>
    <source>
        <strain evidence="2">A15ISP2-DRY2</strain>
    </source>
</reference>